<sequence length="325" mass="37278">MSSDFGVYSSAFFPNASRFPVHGGNFTIKNVYNSFQEPAAFRTILLGDIKLGKEIHLNRQSGAVRQSWGATVRRVYSAENRRDSGPVTVAMYHGDAAKEEWRQHITQYEIARHPNIMQLYGLVSTTGLRAMVFHDELIPCSQFLRRFEHSPILCTYIMAYCGTAFDEGINYLSCVFRKPKPVNYNVLSAWVRPATGELCLDLVHGQPTIEQPWWRKKAPAFRLENILLDDPNAEAMVISNLDEDKYHELCSMPLMAEWRTFSVSTQQPIQGPTILRLDSKQRELFEIARAFDPSQEDELHWLNYGAQGEVLPNSWRRYLSLIILV</sequence>
<keyword evidence="2" id="KW-1185">Reference proteome</keyword>
<protein>
    <recommendedName>
        <fullName evidence="3">Protein kinase domain-containing protein</fullName>
    </recommendedName>
</protein>
<name>A0A8H7CZ00_9AGAR</name>
<dbReference type="Proteomes" id="UP000623467">
    <property type="component" value="Unassembled WGS sequence"/>
</dbReference>
<proteinExistence type="predicted"/>
<dbReference type="EMBL" id="JACAZH010000012">
    <property type="protein sequence ID" value="KAF7353367.1"/>
    <property type="molecule type" value="Genomic_DNA"/>
</dbReference>
<accession>A0A8H7CZ00</accession>
<evidence type="ECO:0000313" key="1">
    <source>
        <dbReference type="EMBL" id="KAF7353367.1"/>
    </source>
</evidence>
<gene>
    <name evidence="1" type="ORF">MSAN_01525300</name>
</gene>
<evidence type="ECO:0000313" key="2">
    <source>
        <dbReference type="Proteomes" id="UP000623467"/>
    </source>
</evidence>
<dbReference type="OrthoDB" id="10457921at2759"/>
<organism evidence="1 2">
    <name type="scientific">Mycena sanguinolenta</name>
    <dbReference type="NCBI Taxonomy" id="230812"/>
    <lineage>
        <taxon>Eukaryota</taxon>
        <taxon>Fungi</taxon>
        <taxon>Dikarya</taxon>
        <taxon>Basidiomycota</taxon>
        <taxon>Agaricomycotina</taxon>
        <taxon>Agaricomycetes</taxon>
        <taxon>Agaricomycetidae</taxon>
        <taxon>Agaricales</taxon>
        <taxon>Marasmiineae</taxon>
        <taxon>Mycenaceae</taxon>
        <taxon>Mycena</taxon>
    </lineage>
</organism>
<reference evidence="1" key="1">
    <citation type="submission" date="2020-05" db="EMBL/GenBank/DDBJ databases">
        <title>Mycena genomes resolve the evolution of fungal bioluminescence.</title>
        <authorList>
            <person name="Tsai I.J."/>
        </authorList>
    </citation>
    <scope>NUCLEOTIDE SEQUENCE</scope>
    <source>
        <strain evidence="1">160909Yilan</strain>
    </source>
</reference>
<comment type="caution">
    <text evidence="1">The sequence shown here is derived from an EMBL/GenBank/DDBJ whole genome shotgun (WGS) entry which is preliminary data.</text>
</comment>
<evidence type="ECO:0008006" key="3">
    <source>
        <dbReference type="Google" id="ProtNLM"/>
    </source>
</evidence>
<dbReference type="AlphaFoldDB" id="A0A8H7CZ00"/>